<accession>A0A1M6PF65</accession>
<sequence>MAMFLYNSCGMMRSEPLVIGHRGAMGHETENTLASIQKAMDLGVDMIEIDVFKILSGEIVVFHDDKVDRLANGSGNIEEYNIVDLKQLTLEGDHKIPELQNVLEVIDNQVALNIELKGVGTTDRVNFIINDHIKNKGWSAENFIISSFKWNELRAMRNLNKDIQIAVLTEEDPLEAIQVAKELDAVAINPYFKKLTQENVDEMHSQGLKIYTWTVNEPKDIQQMKAFGVDGIITNYPERAH</sequence>
<dbReference type="InterPro" id="IPR030395">
    <property type="entry name" value="GP_PDE_dom"/>
</dbReference>
<dbReference type="GO" id="GO:0006629">
    <property type="term" value="P:lipid metabolic process"/>
    <property type="evidence" value="ECO:0007669"/>
    <property type="project" value="InterPro"/>
</dbReference>
<evidence type="ECO:0000313" key="4">
    <source>
        <dbReference type="Proteomes" id="UP000184031"/>
    </source>
</evidence>
<dbReference type="PANTHER" id="PTHR46211:SF14">
    <property type="entry name" value="GLYCEROPHOSPHODIESTER PHOSPHODIESTERASE"/>
    <property type="match status" value="1"/>
</dbReference>
<dbReference type="SUPFAM" id="SSF51695">
    <property type="entry name" value="PLC-like phosphodiesterases"/>
    <property type="match status" value="1"/>
</dbReference>
<dbReference type="PROSITE" id="PS51704">
    <property type="entry name" value="GP_PDE"/>
    <property type="match status" value="1"/>
</dbReference>
<dbReference type="Proteomes" id="UP000198940">
    <property type="component" value="Unassembled WGS sequence"/>
</dbReference>
<feature type="domain" description="GP-PDE" evidence="1">
    <location>
        <begin position="16"/>
        <end position="241"/>
    </location>
</feature>
<dbReference type="GO" id="GO:0008081">
    <property type="term" value="F:phosphoric diester hydrolase activity"/>
    <property type="evidence" value="ECO:0007669"/>
    <property type="project" value="InterPro"/>
</dbReference>
<reference evidence="3 4" key="1">
    <citation type="submission" date="2016-11" db="EMBL/GenBank/DDBJ databases">
        <authorList>
            <person name="Varghese N."/>
            <person name="Submissions S."/>
        </authorList>
    </citation>
    <scope>NUCLEOTIDE SEQUENCE [LARGE SCALE GENOMIC DNA]</scope>
    <source>
        <strain evidence="3 4">CGMCC 1.12174</strain>
        <strain evidence="2 5">DSM 26351</strain>
    </source>
</reference>
<dbReference type="STRING" id="1055723.SAMN05216293_0159"/>
<evidence type="ECO:0000313" key="2">
    <source>
        <dbReference type="EMBL" id="SFB66723.1"/>
    </source>
</evidence>
<dbReference type="EMBL" id="FOKU01000001">
    <property type="protein sequence ID" value="SFB66723.1"/>
    <property type="molecule type" value="Genomic_DNA"/>
</dbReference>
<dbReference type="Pfam" id="PF03009">
    <property type="entry name" value="GDPD"/>
    <property type="match status" value="1"/>
</dbReference>
<dbReference type="InterPro" id="IPR017946">
    <property type="entry name" value="PLC-like_Pdiesterase_TIM-brl"/>
</dbReference>
<dbReference type="EMBL" id="FRAT01000001">
    <property type="protein sequence ID" value="SHK06583.1"/>
    <property type="molecule type" value="Genomic_DNA"/>
</dbReference>
<proteinExistence type="predicted"/>
<dbReference type="Proteomes" id="UP000184031">
    <property type="component" value="Unassembled WGS sequence"/>
</dbReference>
<dbReference type="Gene3D" id="3.20.20.190">
    <property type="entry name" value="Phosphatidylinositol (PI) phosphodiesterase"/>
    <property type="match status" value="1"/>
</dbReference>
<evidence type="ECO:0000313" key="5">
    <source>
        <dbReference type="Proteomes" id="UP000198940"/>
    </source>
</evidence>
<dbReference type="AlphaFoldDB" id="A0A1M6PF65"/>
<evidence type="ECO:0000259" key="1">
    <source>
        <dbReference type="PROSITE" id="PS51704"/>
    </source>
</evidence>
<name>A0A1M6PF65_9FLAO</name>
<keyword evidence="5" id="KW-1185">Reference proteome</keyword>
<evidence type="ECO:0000313" key="3">
    <source>
        <dbReference type="EMBL" id="SHK06583.1"/>
    </source>
</evidence>
<gene>
    <name evidence="2" type="ORF">SAMN04487891_101156</name>
    <name evidence="3" type="ORF">SAMN05216293_0159</name>
</gene>
<comment type="caution">
    <text evidence="3">The sequence shown here is derived from an EMBL/GenBank/DDBJ whole genome shotgun (WGS) entry which is preliminary data.</text>
</comment>
<dbReference type="PANTHER" id="PTHR46211">
    <property type="entry name" value="GLYCEROPHOSPHORYL DIESTER PHOSPHODIESTERASE"/>
    <property type="match status" value="1"/>
</dbReference>
<protein>
    <submittedName>
        <fullName evidence="3">Glycerophosphoryl diester phosphodiesterase</fullName>
    </submittedName>
</protein>
<organism evidence="3 4">
    <name type="scientific">Flagellimonas taeanensis</name>
    <dbReference type="NCBI Taxonomy" id="1005926"/>
    <lineage>
        <taxon>Bacteria</taxon>
        <taxon>Pseudomonadati</taxon>
        <taxon>Bacteroidota</taxon>
        <taxon>Flavobacteriia</taxon>
        <taxon>Flavobacteriales</taxon>
        <taxon>Flavobacteriaceae</taxon>
        <taxon>Flagellimonas</taxon>
    </lineage>
</organism>